<dbReference type="PANTHER" id="PTHR35936">
    <property type="entry name" value="MEMBRANE-BOUND LYTIC MUREIN TRANSGLYCOSYLASE F"/>
    <property type="match status" value="1"/>
</dbReference>
<organism evidence="2 3">
    <name type="scientific">Faecalitalea cylindroides</name>
    <dbReference type="NCBI Taxonomy" id="39483"/>
    <lineage>
        <taxon>Bacteria</taxon>
        <taxon>Bacillati</taxon>
        <taxon>Bacillota</taxon>
        <taxon>Erysipelotrichia</taxon>
        <taxon>Erysipelotrichales</taxon>
        <taxon>Erysipelotrichaceae</taxon>
        <taxon>Faecalitalea</taxon>
    </lineage>
</organism>
<dbReference type="GeneID" id="79877041"/>
<dbReference type="EMBL" id="NFKM01000028">
    <property type="protein sequence ID" value="OUP56248.1"/>
    <property type="molecule type" value="Genomic_DNA"/>
</dbReference>
<accession>A0A1Y4LHT0</accession>
<keyword evidence="1" id="KW-0732">Signal</keyword>
<gene>
    <name evidence="2" type="ORF">B5F14_09850</name>
</gene>
<evidence type="ECO:0000313" key="2">
    <source>
        <dbReference type="EMBL" id="OUP56248.1"/>
    </source>
</evidence>
<proteinExistence type="predicted"/>
<dbReference type="RefSeq" id="WP_087159190.1">
    <property type="nucleotide sequence ID" value="NZ_JAQLXC010000011.1"/>
</dbReference>
<dbReference type="InterPro" id="IPR001638">
    <property type="entry name" value="Solute-binding_3/MltF_N"/>
</dbReference>
<sequence length="275" mass="29651">MKKLLAAAAVAALALTGCASGGNTETTEDKDTFVVGMECAYAPFNWKTSEETDTSVPLGSSGYADGYDVRVAQYIADELGMDLEIKTISWDGLLPALDSGEIDAVIAGMTANEEREEGADFTTPYYDSEGMIMIVRKDSEEATYTDIQQFSGKNVVGQKGTNYDDVIDQIQGVNHVTPKQQYGEMIVALQQGDVDGITAEMAVAEGVIAANPDLTVVQFDEGKGFEADTTVSIALKEGTRDSDFFKKVQEALDNLDTETRKEWMSEAVQNQPAGE</sequence>
<evidence type="ECO:0000313" key="3">
    <source>
        <dbReference type="Proteomes" id="UP000195447"/>
    </source>
</evidence>
<dbReference type="PANTHER" id="PTHR35936:SF19">
    <property type="entry name" value="AMINO-ACID-BINDING PROTEIN YXEM-RELATED"/>
    <property type="match status" value="1"/>
</dbReference>
<reference evidence="3" key="1">
    <citation type="submission" date="2017-04" db="EMBL/GenBank/DDBJ databases">
        <title>Function of individual gut microbiota members based on whole genome sequencing of pure cultures obtained from chicken caecum.</title>
        <authorList>
            <person name="Medvecky M."/>
            <person name="Cejkova D."/>
            <person name="Polansky O."/>
            <person name="Karasova D."/>
            <person name="Kubasova T."/>
            <person name="Cizek A."/>
            <person name="Rychlik I."/>
        </authorList>
    </citation>
    <scope>NUCLEOTIDE SEQUENCE [LARGE SCALE GENOMIC DNA]</scope>
    <source>
        <strain evidence="3">An178</strain>
    </source>
</reference>
<dbReference type="PROSITE" id="PS51257">
    <property type="entry name" value="PROKAR_LIPOPROTEIN"/>
    <property type="match status" value="1"/>
</dbReference>
<dbReference type="Proteomes" id="UP000195447">
    <property type="component" value="Unassembled WGS sequence"/>
</dbReference>
<dbReference type="Pfam" id="PF00497">
    <property type="entry name" value="SBP_bac_3"/>
    <property type="match status" value="1"/>
</dbReference>
<protein>
    <submittedName>
        <fullName evidence="2">ABC transporter substrate-binding protein</fullName>
    </submittedName>
</protein>
<dbReference type="SUPFAM" id="SSF53850">
    <property type="entry name" value="Periplasmic binding protein-like II"/>
    <property type="match status" value="1"/>
</dbReference>
<evidence type="ECO:0000256" key="1">
    <source>
        <dbReference type="ARBA" id="ARBA00022729"/>
    </source>
</evidence>
<dbReference type="Gene3D" id="3.40.190.10">
    <property type="entry name" value="Periplasmic binding protein-like II"/>
    <property type="match status" value="2"/>
</dbReference>
<name>A0A1Y4LHT0_9FIRM</name>
<dbReference type="AlphaFoldDB" id="A0A1Y4LHT0"/>
<dbReference type="SMART" id="SM00062">
    <property type="entry name" value="PBPb"/>
    <property type="match status" value="1"/>
</dbReference>
<comment type="caution">
    <text evidence="2">The sequence shown here is derived from an EMBL/GenBank/DDBJ whole genome shotgun (WGS) entry which is preliminary data.</text>
</comment>
<keyword evidence="3" id="KW-1185">Reference proteome</keyword>